<dbReference type="GO" id="GO:0005525">
    <property type="term" value="F:GTP binding"/>
    <property type="evidence" value="ECO:0007669"/>
    <property type="project" value="UniProtKB-KW"/>
</dbReference>
<dbReference type="PANTHER" id="PTHR11702">
    <property type="entry name" value="DEVELOPMENTALLY REGULATED GTP-BINDING PROTEIN-RELATED"/>
    <property type="match status" value="1"/>
</dbReference>
<keyword evidence="3" id="KW-0342">GTP-binding</keyword>
<organism evidence="6 7">
    <name type="scientific">Mycobacterium kansasii</name>
    <dbReference type="NCBI Taxonomy" id="1768"/>
    <lineage>
        <taxon>Bacteria</taxon>
        <taxon>Bacillati</taxon>
        <taxon>Actinomycetota</taxon>
        <taxon>Actinomycetes</taxon>
        <taxon>Mycobacteriales</taxon>
        <taxon>Mycobacteriaceae</taxon>
        <taxon>Mycobacterium</taxon>
    </lineage>
</organism>
<dbReference type="Proteomes" id="UP000188532">
    <property type="component" value="Unassembled WGS sequence"/>
</dbReference>
<gene>
    <name evidence="6" type="ORF">BZL29_1846</name>
</gene>
<dbReference type="AlphaFoldDB" id="A0A1V3XMS5"/>
<evidence type="ECO:0000256" key="2">
    <source>
        <dbReference type="ARBA" id="ARBA00022842"/>
    </source>
</evidence>
<evidence type="ECO:0000259" key="5">
    <source>
        <dbReference type="PROSITE" id="PS51710"/>
    </source>
</evidence>
<evidence type="ECO:0000313" key="7">
    <source>
        <dbReference type="Proteomes" id="UP000188532"/>
    </source>
</evidence>
<accession>A0A1V3XMS5</accession>
<dbReference type="InterPro" id="IPR006074">
    <property type="entry name" value="GTP1-OBG_CS"/>
</dbReference>
<protein>
    <submittedName>
        <fullName evidence="6">50S ribosome-binding GTPase family protein</fullName>
    </submittedName>
</protein>
<dbReference type="PROSITE" id="PS00905">
    <property type="entry name" value="GTP1_OBG"/>
    <property type="match status" value="1"/>
</dbReference>
<comment type="caution">
    <text evidence="6">The sequence shown here is derived from an EMBL/GenBank/DDBJ whole genome shotgun (WGS) entry which is preliminary data.</text>
</comment>
<dbReference type="InterPro" id="IPR027417">
    <property type="entry name" value="P-loop_NTPase"/>
</dbReference>
<dbReference type="InterPro" id="IPR045086">
    <property type="entry name" value="OBG_GTPase"/>
</dbReference>
<evidence type="ECO:0000313" key="6">
    <source>
        <dbReference type="EMBL" id="OOK80523.1"/>
    </source>
</evidence>
<evidence type="ECO:0000256" key="3">
    <source>
        <dbReference type="ARBA" id="ARBA00023134"/>
    </source>
</evidence>
<evidence type="ECO:0000256" key="4">
    <source>
        <dbReference type="SAM" id="MobiDB-lite"/>
    </source>
</evidence>
<dbReference type="GO" id="GO:0003924">
    <property type="term" value="F:GTPase activity"/>
    <property type="evidence" value="ECO:0007669"/>
    <property type="project" value="InterPro"/>
</dbReference>
<name>A0A1V3XMS5_MYCKA</name>
<dbReference type="InterPro" id="IPR006073">
    <property type="entry name" value="GTP-bd"/>
</dbReference>
<dbReference type="SUPFAM" id="SSF52540">
    <property type="entry name" value="P-loop containing nucleoside triphosphate hydrolases"/>
    <property type="match status" value="1"/>
</dbReference>
<dbReference type="PROSITE" id="PS51710">
    <property type="entry name" value="G_OBG"/>
    <property type="match status" value="1"/>
</dbReference>
<dbReference type="InterPro" id="IPR031167">
    <property type="entry name" value="G_OBG"/>
</dbReference>
<sequence>MSVISAAKPKIADYPFTTLVPNLGVVSAGEHAFTVADVPGLIPGAAQGRGLGLDFLRHIERCAVLVHVVDCATNEPGRDPISDIDALEAELAAYTPTLRGIRCSTISPSGPGRWCSTRSTSPRPGNSPSSFATRSPNAAGRCSWCPRSPGRTCSR</sequence>
<keyword evidence="2" id="KW-0460">Magnesium</keyword>
<feature type="compositionally biased region" description="Polar residues" evidence="4">
    <location>
        <begin position="116"/>
        <end position="136"/>
    </location>
</feature>
<dbReference type="Gene3D" id="3.40.50.300">
    <property type="entry name" value="P-loop containing nucleotide triphosphate hydrolases"/>
    <property type="match status" value="1"/>
</dbReference>
<dbReference type="PRINTS" id="PR00326">
    <property type="entry name" value="GTP1OBG"/>
</dbReference>
<dbReference type="PANTHER" id="PTHR11702:SF31">
    <property type="entry name" value="MITOCHONDRIAL RIBOSOME-ASSOCIATED GTPASE 2"/>
    <property type="match status" value="1"/>
</dbReference>
<keyword evidence="1" id="KW-0547">Nucleotide-binding</keyword>
<proteinExistence type="predicted"/>
<dbReference type="Pfam" id="PF01926">
    <property type="entry name" value="MMR_HSR1"/>
    <property type="match status" value="1"/>
</dbReference>
<feature type="domain" description="OBG-type G" evidence="5">
    <location>
        <begin position="1"/>
        <end position="155"/>
    </location>
</feature>
<reference evidence="6 7" key="1">
    <citation type="submission" date="2017-02" db="EMBL/GenBank/DDBJ databases">
        <title>Complete genome sequences of Mycobacterium kansasii strains isolated from rhesus macaques.</title>
        <authorList>
            <person name="Panda A."/>
            <person name="Nagaraj S."/>
            <person name="Zhao X."/>
            <person name="Tettelin H."/>
            <person name="Detolla L.J."/>
        </authorList>
    </citation>
    <scope>NUCLEOTIDE SEQUENCE [LARGE SCALE GENOMIC DNA]</scope>
    <source>
        <strain evidence="6 7">11-3469</strain>
    </source>
</reference>
<evidence type="ECO:0000256" key="1">
    <source>
        <dbReference type="ARBA" id="ARBA00022741"/>
    </source>
</evidence>
<dbReference type="EMBL" id="MVBN01000002">
    <property type="protein sequence ID" value="OOK80523.1"/>
    <property type="molecule type" value="Genomic_DNA"/>
</dbReference>
<feature type="region of interest" description="Disordered" evidence="4">
    <location>
        <begin position="109"/>
        <end position="155"/>
    </location>
</feature>